<evidence type="ECO:0000313" key="1">
    <source>
        <dbReference type="EMBL" id="KLV02275.1"/>
    </source>
</evidence>
<name>A0A0J1GRD3_9GAMM</name>
<dbReference type="PATRIC" id="fig|754436.4.peg.790"/>
<keyword evidence="2" id="KW-1185">Reference proteome</keyword>
<evidence type="ECO:0000313" key="2">
    <source>
        <dbReference type="Proteomes" id="UP000036426"/>
    </source>
</evidence>
<dbReference type="PROSITE" id="PS51257">
    <property type="entry name" value="PROKAR_LIPOPROTEIN"/>
    <property type="match status" value="1"/>
</dbReference>
<dbReference type="EMBL" id="LDOV01000009">
    <property type="protein sequence ID" value="KLV02275.1"/>
    <property type="molecule type" value="Genomic_DNA"/>
</dbReference>
<dbReference type="AlphaFoldDB" id="A0A0J1GRD3"/>
<dbReference type="OrthoDB" id="5819179at2"/>
<organism evidence="1 2">
    <name type="scientific">Photobacterium aphoticum</name>
    <dbReference type="NCBI Taxonomy" id="754436"/>
    <lineage>
        <taxon>Bacteria</taxon>
        <taxon>Pseudomonadati</taxon>
        <taxon>Pseudomonadota</taxon>
        <taxon>Gammaproteobacteria</taxon>
        <taxon>Vibrionales</taxon>
        <taxon>Vibrionaceae</taxon>
        <taxon>Photobacterium</taxon>
    </lineage>
</organism>
<evidence type="ECO:0008006" key="3">
    <source>
        <dbReference type="Google" id="ProtNLM"/>
    </source>
</evidence>
<sequence length="779" mass="84162">MKKVSLLAASVAFALVGCGGGSDNSDNGGNPPAPGGVVITGFDGYFKNAAVFVDQDNDGVWDKNEILLGLTNEKGQVILSEKPDGVLALQTITPNGVAQSQLINLGSQYAGIYTVDMDHPGQAMAHEVVFRAPNNSDVISPITDLVAIEVAAGKSLEAAEATVNTALGGSVDLYSDFVKGEDANPELHKTAQILTESKAQDPANYEKKATKFAEVATVTVDEMVKNGQDITKPENTPIIVEDDKGSLTSITNSKLIVNADKKDAVIAELPKLIREGENFEGVTVSIDKLFVDNDQKSSVQVKVDSGSLKGSGINVTLEGNELTLEPGPVTRPENNTITLIAMDVDSDGNDLTPVTTVFVLNFELLNQAPVLVDAEKAKLQAEINTWDLRAGEPFDRSIDLSALFKDTDGNVAQYWGTDITIDGLSIPDIDQPMQTIEGTPTQEYAAGETFRVVVKDDHGEEAYTTFTLPAVKEGTAPPPSHGRSLENRIWYVLENGSDDGDGIASNNYSRVWCDAIKFENGGVYESSRSASSLTSCPTKLELNPEASYEIDANGTLIATYTFEENGKKLEESYAYAINSDKATDAAAISTGAKTIILTPQTEKSADEPEMPERYTYFSRKADAEKRINVKSDDAEEKRVGKMYLPGKEDNTWVFADVSFAIAKNKQGVLGAYMNFDAPNQDFTCEANMGDMYKSYTLSGADITTVNSNGYNDYIGGSCNTVNDEKYKYASVYFNLSNAENPELTEGNVYSFIGSTFNDNSQYVENIKFNMTWTGKGDNE</sequence>
<protein>
    <recommendedName>
        <fullName evidence="3">Acid phosphatase</fullName>
    </recommendedName>
</protein>
<proteinExistence type="predicted"/>
<dbReference type="RefSeq" id="WP_047873025.1">
    <property type="nucleotide sequence ID" value="NZ_BMYC01000014.1"/>
</dbReference>
<reference evidence="1 2" key="1">
    <citation type="submission" date="2015-05" db="EMBL/GenBank/DDBJ databases">
        <title>Photobacterium galathea sp. nov.</title>
        <authorList>
            <person name="Machado H."/>
            <person name="Gram L."/>
        </authorList>
    </citation>
    <scope>NUCLEOTIDE SEQUENCE [LARGE SCALE GENOMIC DNA]</scope>
    <source>
        <strain evidence="1 2">DSM 25995</strain>
    </source>
</reference>
<gene>
    <name evidence="1" type="ORF">ABT58_03725</name>
</gene>
<accession>A0A0J1GRD3</accession>
<dbReference type="Proteomes" id="UP000036426">
    <property type="component" value="Unassembled WGS sequence"/>
</dbReference>
<comment type="caution">
    <text evidence="1">The sequence shown here is derived from an EMBL/GenBank/DDBJ whole genome shotgun (WGS) entry which is preliminary data.</text>
</comment>